<dbReference type="Proteomes" id="UP001280121">
    <property type="component" value="Unassembled WGS sequence"/>
</dbReference>
<name>A0AAD9U3C9_9ROSI</name>
<dbReference type="AlphaFoldDB" id="A0AAD9U3C9"/>
<comment type="caution">
    <text evidence="1">The sequence shown here is derived from an EMBL/GenBank/DDBJ whole genome shotgun (WGS) entry which is preliminary data.</text>
</comment>
<gene>
    <name evidence="1" type="ORF">Ddye_022082</name>
</gene>
<accession>A0AAD9U3C9</accession>
<organism evidence="1 2">
    <name type="scientific">Dipteronia dyeriana</name>
    <dbReference type="NCBI Taxonomy" id="168575"/>
    <lineage>
        <taxon>Eukaryota</taxon>
        <taxon>Viridiplantae</taxon>
        <taxon>Streptophyta</taxon>
        <taxon>Embryophyta</taxon>
        <taxon>Tracheophyta</taxon>
        <taxon>Spermatophyta</taxon>
        <taxon>Magnoliopsida</taxon>
        <taxon>eudicotyledons</taxon>
        <taxon>Gunneridae</taxon>
        <taxon>Pentapetalae</taxon>
        <taxon>rosids</taxon>
        <taxon>malvids</taxon>
        <taxon>Sapindales</taxon>
        <taxon>Sapindaceae</taxon>
        <taxon>Hippocastanoideae</taxon>
        <taxon>Acereae</taxon>
        <taxon>Dipteronia</taxon>
    </lineage>
</organism>
<reference evidence="1" key="1">
    <citation type="journal article" date="2023" name="Plant J.">
        <title>Genome sequences and population genomics provide insights into the demographic history, inbreeding, and mutation load of two 'living fossil' tree species of Dipteronia.</title>
        <authorList>
            <person name="Feng Y."/>
            <person name="Comes H.P."/>
            <person name="Chen J."/>
            <person name="Zhu S."/>
            <person name="Lu R."/>
            <person name="Zhang X."/>
            <person name="Li P."/>
            <person name="Qiu J."/>
            <person name="Olsen K.M."/>
            <person name="Qiu Y."/>
        </authorList>
    </citation>
    <scope>NUCLEOTIDE SEQUENCE</scope>
    <source>
        <strain evidence="1">KIB01</strain>
    </source>
</reference>
<protein>
    <recommendedName>
        <fullName evidence="3">Guanylate kinase-like domain-containing protein</fullName>
    </recommendedName>
</protein>
<keyword evidence="2" id="KW-1185">Reference proteome</keyword>
<dbReference type="EMBL" id="JANJYI010000006">
    <property type="protein sequence ID" value="KAK2646887.1"/>
    <property type="molecule type" value="Genomic_DNA"/>
</dbReference>
<evidence type="ECO:0000313" key="1">
    <source>
        <dbReference type="EMBL" id="KAK2646887.1"/>
    </source>
</evidence>
<dbReference type="Gene3D" id="3.40.50.300">
    <property type="entry name" value="P-loop containing nucleotide triphosphate hydrolases"/>
    <property type="match status" value="1"/>
</dbReference>
<evidence type="ECO:0000313" key="2">
    <source>
        <dbReference type="Proteomes" id="UP001280121"/>
    </source>
</evidence>
<dbReference type="InterPro" id="IPR027417">
    <property type="entry name" value="P-loop_NTPase"/>
</dbReference>
<proteinExistence type="predicted"/>
<sequence length="79" mass="9164">MIERYELLEYALVYEFVFLVAESELALVERRAESRDELLVRIAMASEEIKHVMNFDYVVVIAEGKLENVVKLVESLIDA</sequence>
<evidence type="ECO:0008006" key="3">
    <source>
        <dbReference type="Google" id="ProtNLM"/>
    </source>
</evidence>